<dbReference type="PROSITE" id="PS50110">
    <property type="entry name" value="RESPONSE_REGULATORY"/>
    <property type="match status" value="1"/>
</dbReference>
<protein>
    <recommendedName>
        <fullName evidence="3">Response regulatory domain-containing protein</fullName>
    </recommendedName>
</protein>
<reference evidence="4 5" key="1">
    <citation type="journal article" date="2014" name="Int. J. Syst. Evol. Microbiol.">
        <title>Complete genome sequence of Corynebacterium casei LMG S-19264T (=DSM 44701T), isolated from a smear-ripened cheese.</title>
        <authorList>
            <consortium name="US DOE Joint Genome Institute (JGI-PGF)"/>
            <person name="Walter F."/>
            <person name="Albersmeier A."/>
            <person name="Kalinowski J."/>
            <person name="Ruckert C."/>
        </authorList>
    </citation>
    <scope>NUCLEOTIDE SEQUENCE [LARGE SCALE GENOMIC DNA]</scope>
    <source>
        <strain evidence="4 5">CGMCC 1.9161</strain>
    </source>
</reference>
<dbReference type="Proteomes" id="UP000600449">
    <property type="component" value="Unassembled WGS sequence"/>
</dbReference>
<feature type="domain" description="Response regulatory" evidence="3">
    <location>
        <begin position="3"/>
        <end position="112"/>
    </location>
</feature>
<accession>A0A917V750</accession>
<keyword evidence="5" id="KW-1185">Reference proteome</keyword>
<dbReference type="PANTHER" id="PTHR44591">
    <property type="entry name" value="STRESS RESPONSE REGULATOR PROTEIN 1"/>
    <property type="match status" value="1"/>
</dbReference>
<dbReference type="GO" id="GO:0000160">
    <property type="term" value="P:phosphorelay signal transduction system"/>
    <property type="evidence" value="ECO:0007669"/>
    <property type="project" value="InterPro"/>
</dbReference>
<sequence>MPTILLVDDDALTAMGSADLIEDLGHVVLTAHSGREALAIVAERADLDLVVTDQSMPGMTGVELARELATERPGLPVILATGYGAAPDGETLPTLPKPYDQAQLSAAIDRALGR</sequence>
<keyword evidence="1 2" id="KW-0597">Phosphoprotein</keyword>
<organism evidence="4 5">
    <name type="scientific">Salinarimonas ramus</name>
    <dbReference type="NCBI Taxonomy" id="690164"/>
    <lineage>
        <taxon>Bacteria</taxon>
        <taxon>Pseudomonadati</taxon>
        <taxon>Pseudomonadota</taxon>
        <taxon>Alphaproteobacteria</taxon>
        <taxon>Hyphomicrobiales</taxon>
        <taxon>Salinarimonadaceae</taxon>
        <taxon>Salinarimonas</taxon>
    </lineage>
</organism>
<comment type="caution">
    <text evidence="4">The sequence shown here is derived from an EMBL/GenBank/DDBJ whole genome shotgun (WGS) entry which is preliminary data.</text>
</comment>
<dbReference type="InterPro" id="IPR011006">
    <property type="entry name" value="CheY-like_superfamily"/>
</dbReference>
<dbReference type="SUPFAM" id="SSF52172">
    <property type="entry name" value="CheY-like"/>
    <property type="match status" value="1"/>
</dbReference>
<evidence type="ECO:0000256" key="1">
    <source>
        <dbReference type="ARBA" id="ARBA00022553"/>
    </source>
</evidence>
<feature type="modified residue" description="4-aspartylphosphate" evidence="2">
    <location>
        <position position="53"/>
    </location>
</feature>
<dbReference type="SMART" id="SM00448">
    <property type="entry name" value="REC"/>
    <property type="match status" value="1"/>
</dbReference>
<gene>
    <name evidence="4" type="ORF">GCM10011322_35570</name>
</gene>
<dbReference type="PANTHER" id="PTHR44591:SF20">
    <property type="entry name" value="PROTEIN PILH"/>
    <property type="match status" value="1"/>
</dbReference>
<dbReference type="EMBL" id="BMMF01000011">
    <property type="protein sequence ID" value="GGK45280.1"/>
    <property type="molecule type" value="Genomic_DNA"/>
</dbReference>
<evidence type="ECO:0000313" key="4">
    <source>
        <dbReference type="EMBL" id="GGK45280.1"/>
    </source>
</evidence>
<evidence type="ECO:0000256" key="2">
    <source>
        <dbReference type="PROSITE-ProRule" id="PRU00169"/>
    </source>
</evidence>
<dbReference type="InterPro" id="IPR050595">
    <property type="entry name" value="Bact_response_regulator"/>
</dbReference>
<dbReference type="Pfam" id="PF00072">
    <property type="entry name" value="Response_reg"/>
    <property type="match status" value="1"/>
</dbReference>
<dbReference type="AlphaFoldDB" id="A0A917V750"/>
<dbReference type="InterPro" id="IPR001789">
    <property type="entry name" value="Sig_transdc_resp-reg_receiver"/>
</dbReference>
<proteinExistence type="predicted"/>
<name>A0A917V750_9HYPH</name>
<dbReference type="RefSeq" id="WP_188914604.1">
    <property type="nucleotide sequence ID" value="NZ_BMMF01000011.1"/>
</dbReference>
<evidence type="ECO:0000259" key="3">
    <source>
        <dbReference type="PROSITE" id="PS50110"/>
    </source>
</evidence>
<evidence type="ECO:0000313" key="5">
    <source>
        <dbReference type="Proteomes" id="UP000600449"/>
    </source>
</evidence>
<dbReference type="Gene3D" id="3.40.50.2300">
    <property type="match status" value="1"/>
</dbReference>